<evidence type="ECO:0000313" key="2">
    <source>
        <dbReference type="EMBL" id="CAK0905017.1"/>
    </source>
</evidence>
<dbReference type="EMBL" id="CAUYUJ010021502">
    <property type="protein sequence ID" value="CAK0905017.1"/>
    <property type="molecule type" value="Genomic_DNA"/>
</dbReference>
<gene>
    <name evidence="2" type="ORF">PCOR1329_LOCUS80873</name>
</gene>
<proteinExistence type="predicted"/>
<feature type="region of interest" description="Disordered" evidence="1">
    <location>
        <begin position="1"/>
        <end position="100"/>
    </location>
</feature>
<organism evidence="2 3">
    <name type="scientific">Prorocentrum cordatum</name>
    <dbReference type="NCBI Taxonomy" id="2364126"/>
    <lineage>
        <taxon>Eukaryota</taxon>
        <taxon>Sar</taxon>
        <taxon>Alveolata</taxon>
        <taxon>Dinophyceae</taxon>
        <taxon>Prorocentrales</taxon>
        <taxon>Prorocentraceae</taxon>
        <taxon>Prorocentrum</taxon>
    </lineage>
</organism>
<name>A0ABN9Y2C6_9DINO</name>
<protein>
    <submittedName>
        <fullName evidence="2">Uncharacterized protein</fullName>
    </submittedName>
</protein>
<comment type="caution">
    <text evidence="2">The sequence shown here is derived from an EMBL/GenBank/DDBJ whole genome shotgun (WGS) entry which is preliminary data.</text>
</comment>
<keyword evidence="3" id="KW-1185">Reference proteome</keyword>
<feature type="compositionally biased region" description="Basic and acidic residues" evidence="1">
    <location>
        <begin position="91"/>
        <end position="100"/>
    </location>
</feature>
<evidence type="ECO:0000313" key="3">
    <source>
        <dbReference type="Proteomes" id="UP001189429"/>
    </source>
</evidence>
<accession>A0ABN9Y2C6</accession>
<reference evidence="2" key="1">
    <citation type="submission" date="2023-10" db="EMBL/GenBank/DDBJ databases">
        <authorList>
            <person name="Chen Y."/>
            <person name="Shah S."/>
            <person name="Dougan E. K."/>
            <person name="Thang M."/>
            <person name="Chan C."/>
        </authorList>
    </citation>
    <scope>NUCLEOTIDE SEQUENCE [LARGE SCALE GENOMIC DNA]</scope>
</reference>
<feature type="non-terminal residue" evidence="2">
    <location>
        <position position="1"/>
    </location>
</feature>
<feature type="compositionally biased region" description="Basic residues" evidence="1">
    <location>
        <begin position="26"/>
        <end position="35"/>
    </location>
</feature>
<evidence type="ECO:0000256" key="1">
    <source>
        <dbReference type="SAM" id="MobiDB-lite"/>
    </source>
</evidence>
<feature type="non-terminal residue" evidence="2">
    <location>
        <position position="100"/>
    </location>
</feature>
<feature type="compositionally biased region" description="Basic residues" evidence="1">
    <location>
        <begin position="1"/>
        <end position="11"/>
    </location>
</feature>
<dbReference type="Proteomes" id="UP001189429">
    <property type="component" value="Unassembled WGS sequence"/>
</dbReference>
<sequence length="100" mass="10412">PRGLAARHRGGGGRCAGRAHGGPVPRLRRDRRRCRGGAVPGGGRARARAGGLPRGARRAAADRPRLRQRARGQTAAGGPGRHARAAGPPAPDDRRDVRAE</sequence>